<proteinExistence type="predicted"/>
<evidence type="ECO:0000313" key="1">
    <source>
        <dbReference type="EMBL" id="MBB6054107.1"/>
    </source>
</evidence>
<reference evidence="1 2" key="1">
    <citation type="submission" date="2020-08" db="EMBL/GenBank/DDBJ databases">
        <title>Genomic Encyclopedia of Type Strains, Phase IV (KMG-IV): sequencing the most valuable type-strain genomes for metagenomic binning, comparative biology and taxonomic classification.</title>
        <authorList>
            <person name="Goeker M."/>
        </authorList>
    </citation>
    <scope>NUCLEOTIDE SEQUENCE [LARGE SCALE GENOMIC DNA]</scope>
    <source>
        <strain evidence="1 2">DSM 23562</strain>
    </source>
</reference>
<sequence length="131" mass="15790">MDDLDKIRKLKIEEIGKISVFYVDRDKKLAIKSTKSLRHGYDNNFIFSGYATKSLKKLVYLIKNNNNYQKSDFFSDKRFLLEITMWDQSSTEFFIDLDCKYLEIGDSEYEIKNNDVKNEYNYILRKYFLLK</sequence>
<protein>
    <submittedName>
        <fullName evidence="1">Uncharacterized protein</fullName>
    </submittedName>
</protein>
<accession>A0A7W9WAZ0</accession>
<dbReference type="Proteomes" id="UP000520814">
    <property type="component" value="Unassembled WGS sequence"/>
</dbReference>
<organism evidence="1 2">
    <name type="scientific">Armatimonas rosea</name>
    <dbReference type="NCBI Taxonomy" id="685828"/>
    <lineage>
        <taxon>Bacteria</taxon>
        <taxon>Bacillati</taxon>
        <taxon>Armatimonadota</taxon>
        <taxon>Armatimonadia</taxon>
        <taxon>Armatimonadales</taxon>
        <taxon>Armatimonadaceae</taxon>
        <taxon>Armatimonas</taxon>
    </lineage>
</organism>
<gene>
    <name evidence="1" type="ORF">HNQ39_005954</name>
</gene>
<keyword evidence="2" id="KW-1185">Reference proteome</keyword>
<evidence type="ECO:0000313" key="2">
    <source>
        <dbReference type="Proteomes" id="UP000520814"/>
    </source>
</evidence>
<dbReference type="AlphaFoldDB" id="A0A7W9WAZ0"/>
<name>A0A7W9WAZ0_ARMRO</name>
<comment type="caution">
    <text evidence="1">The sequence shown here is derived from an EMBL/GenBank/DDBJ whole genome shotgun (WGS) entry which is preliminary data.</text>
</comment>
<dbReference type="EMBL" id="JACHGW010000014">
    <property type="protein sequence ID" value="MBB6054107.1"/>
    <property type="molecule type" value="Genomic_DNA"/>
</dbReference>
<dbReference type="RefSeq" id="WP_184204190.1">
    <property type="nucleotide sequence ID" value="NZ_JACHGW010000014.1"/>
</dbReference>